<keyword evidence="2" id="KW-1185">Reference proteome</keyword>
<gene>
    <name evidence="1" type="ORF">N7505_008562</name>
</gene>
<sequence>MVAVMQHITNHDWMVALGLVFFKIFSAIDPIVPKGIISALPVQRDVAVMVKLDRGCEPSLSFQGRQADGNEAEC</sequence>
<accession>A0ABQ8WA74</accession>
<proteinExistence type="predicted"/>
<organism evidence="1 2">
    <name type="scientific">Penicillium chrysogenum</name>
    <name type="common">Penicillium notatum</name>
    <dbReference type="NCBI Taxonomy" id="5076"/>
    <lineage>
        <taxon>Eukaryota</taxon>
        <taxon>Fungi</taxon>
        <taxon>Dikarya</taxon>
        <taxon>Ascomycota</taxon>
        <taxon>Pezizomycotina</taxon>
        <taxon>Eurotiomycetes</taxon>
        <taxon>Eurotiomycetidae</taxon>
        <taxon>Eurotiales</taxon>
        <taxon>Aspergillaceae</taxon>
        <taxon>Penicillium</taxon>
        <taxon>Penicillium chrysogenum species complex</taxon>
    </lineage>
</organism>
<evidence type="ECO:0000313" key="1">
    <source>
        <dbReference type="EMBL" id="KAJ5261695.1"/>
    </source>
</evidence>
<reference evidence="1 2" key="1">
    <citation type="journal article" date="2023" name="IMA Fungus">
        <title>Comparative genomic study of the Penicillium genus elucidates a diverse pangenome and 15 lateral gene transfer events.</title>
        <authorList>
            <person name="Petersen C."/>
            <person name="Sorensen T."/>
            <person name="Nielsen M.R."/>
            <person name="Sondergaard T.E."/>
            <person name="Sorensen J.L."/>
            <person name="Fitzpatrick D.A."/>
            <person name="Frisvad J.C."/>
            <person name="Nielsen K.L."/>
        </authorList>
    </citation>
    <scope>NUCLEOTIDE SEQUENCE [LARGE SCALE GENOMIC DNA]</scope>
    <source>
        <strain evidence="1 2">IBT 3361</strain>
    </source>
</reference>
<dbReference type="EMBL" id="JAPVEB010000006">
    <property type="protein sequence ID" value="KAJ5261695.1"/>
    <property type="molecule type" value="Genomic_DNA"/>
</dbReference>
<dbReference type="Proteomes" id="UP001220256">
    <property type="component" value="Unassembled WGS sequence"/>
</dbReference>
<evidence type="ECO:0000313" key="2">
    <source>
        <dbReference type="Proteomes" id="UP001220256"/>
    </source>
</evidence>
<name>A0ABQ8WA74_PENCH</name>
<comment type="caution">
    <text evidence="1">The sequence shown here is derived from an EMBL/GenBank/DDBJ whole genome shotgun (WGS) entry which is preliminary data.</text>
</comment>
<protein>
    <submittedName>
        <fullName evidence="1">Uncharacterized protein</fullName>
    </submittedName>
</protein>